<evidence type="ECO:0000259" key="1">
    <source>
        <dbReference type="Pfam" id="PF10105"/>
    </source>
</evidence>
<dbReference type="STRING" id="1678840.ATC1_131360"/>
<keyword evidence="3" id="KW-1185">Reference proteome</keyword>
<protein>
    <submittedName>
        <fullName evidence="2">Radical SAM-linked protein</fullName>
    </submittedName>
</protein>
<organism evidence="2">
    <name type="scientific">Flexilinea flocculi</name>
    <dbReference type="NCBI Taxonomy" id="1678840"/>
    <lineage>
        <taxon>Bacteria</taxon>
        <taxon>Bacillati</taxon>
        <taxon>Chloroflexota</taxon>
        <taxon>Anaerolineae</taxon>
        <taxon>Anaerolineales</taxon>
        <taxon>Anaerolineaceae</taxon>
        <taxon>Flexilinea</taxon>
    </lineage>
</organism>
<reference evidence="2" key="1">
    <citation type="journal article" date="2015" name="Genome Announc.">
        <title>Draft Genome Sequence of Anaerolineae Strain TC1, a Novel Isolate from a Methanogenic Wastewater Treatment System.</title>
        <authorList>
            <person name="Matsuura N."/>
            <person name="Tourlousse D.M."/>
            <person name="Sun L."/>
            <person name="Toyonaga M."/>
            <person name="Kuroda K."/>
            <person name="Ohashi A."/>
            <person name="Cruz R."/>
            <person name="Yamaguchi T."/>
            <person name="Sekiguchi Y."/>
        </authorList>
    </citation>
    <scope>NUCLEOTIDE SEQUENCE [LARGE SCALE GENOMIC DNA]</scope>
    <source>
        <strain evidence="2">TC1</strain>
    </source>
</reference>
<dbReference type="RefSeq" id="WP_062282427.1">
    <property type="nucleotide sequence ID" value="NZ_DF968181.1"/>
</dbReference>
<name>A0A0S7BM69_9CHLR</name>
<proteinExistence type="predicted"/>
<dbReference type="Proteomes" id="UP000053370">
    <property type="component" value="Unassembled WGS sequence"/>
</dbReference>
<dbReference type="NCBIfam" id="TIGR03936">
    <property type="entry name" value="sam_1_link_chp"/>
    <property type="match status" value="1"/>
</dbReference>
<dbReference type="Pfam" id="PF10105">
    <property type="entry name" value="DUF2344"/>
    <property type="match status" value="1"/>
</dbReference>
<feature type="domain" description="DUF2344" evidence="1">
    <location>
        <begin position="3"/>
        <end position="181"/>
    </location>
</feature>
<gene>
    <name evidence="2" type="ORF">ATC1_131360</name>
</gene>
<evidence type="ECO:0000313" key="3">
    <source>
        <dbReference type="Proteomes" id="UP000053370"/>
    </source>
</evidence>
<dbReference type="AlphaFoldDB" id="A0A0S7BM69"/>
<dbReference type="EMBL" id="DF968181">
    <property type="protein sequence ID" value="GAP41373.1"/>
    <property type="molecule type" value="Genomic_DNA"/>
</dbReference>
<dbReference type="InterPro" id="IPR018768">
    <property type="entry name" value="DUF2344"/>
</dbReference>
<accession>A0A0S7BM69</accession>
<sequence>MNRYRITYQKTGPLRYISHLDLQKIWIRTLLRAKIPLAYTQGFHPVPKISPGWPLALGWNGFGEMIDLWFDFDNINPNYEITEKNLSDRINQNAPQGLNIVNLQLIPIYSPALTTITQSAVYEINFFTQISPDELRIKMEALFATPSIIRSRRNKPYDLKPLIEEYSFNQEQDINTIMKIQMAARDSAMGRPDEVVDALGLNFDQIRYSRLCFILASS</sequence>
<evidence type="ECO:0000313" key="2">
    <source>
        <dbReference type="EMBL" id="GAP41373.1"/>
    </source>
</evidence>